<gene>
    <name evidence="3" type="ORF">TM35_000731010</name>
</gene>
<dbReference type="Proteomes" id="UP000192257">
    <property type="component" value="Unassembled WGS sequence"/>
</dbReference>
<evidence type="ECO:0008006" key="5">
    <source>
        <dbReference type="Google" id="ProtNLM"/>
    </source>
</evidence>
<dbReference type="RefSeq" id="XP_028877443.1">
    <property type="nucleotide sequence ID" value="XM_029031245.1"/>
</dbReference>
<dbReference type="GeneID" id="39991025"/>
<feature type="chain" id="PRO_5013049359" description="Surface protease GP63" evidence="2">
    <location>
        <begin position="26"/>
        <end position="129"/>
    </location>
</feature>
<organism evidence="3 4">
    <name type="scientific">Trypanosoma theileri</name>
    <dbReference type="NCBI Taxonomy" id="67003"/>
    <lineage>
        <taxon>Eukaryota</taxon>
        <taxon>Discoba</taxon>
        <taxon>Euglenozoa</taxon>
        <taxon>Kinetoplastea</taxon>
        <taxon>Metakinetoplastina</taxon>
        <taxon>Trypanosomatida</taxon>
        <taxon>Trypanosomatidae</taxon>
        <taxon>Trypanosoma</taxon>
    </lineage>
</organism>
<proteinExistence type="predicted"/>
<feature type="signal peptide" evidence="2">
    <location>
        <begin position="1"/>
        <end position="25"/>
    </location>
</feature>
<protein>
    <recommendedName>
        <fullName evidence="5">Surface protease GP63</fullName>
    </recommendedName>
</protein>
<keyword evidence="4" id="KW-1185">Reference proteome</keyword>
<feature type="region of interest" description="Disordered" evidence="1">
    <location>
        <begin position="28"/>
        <end position="129"/>
    </location>
</feature>
<sequence length="129" mass="13227">MMLLRRLLFFMALLLTVACVCVASGETGEAERTCSDPSSVSDNGGCDAGKKGSKSDNETDVAKANPLGCPDPSGNEKCPTEKDSESEGDCPQGSKTSCPQPKDLKESTLTPSMGPVLPGGQLSPGESGT</sequence>
<comment type="caution">
    <text evidence="3">The sequence shown here is derived from an EMBL/GenBank/DDBJ whole genome shotgun (WGS) entry which is preliminary data.</text>
</comment>
<dbReference type="VEuPathDB" id="TriTrypDB:TM35_000731010"/>
<feature type="non-terminal residue" evidence="3">
    <location>
        <position position="129"/>
    </location>
</feature>
<dbReference type="EMBL" id="NBCO01000073">
    <property type="protein sequence ID" value="ORC83377.1"/>
    <property type="molecule type" value="Genomic_DNA"/>
</dbReference>
<evidence type="ECO:0000256" key="1">
    <source>
        <dbReference type="SAM" id="MobiDB-lite"/>
    </source>
</evidence>
<evidence type="ECO:0000256" key="2">
    <source>
        <dbReference type="SAM" id="SignalP"/>
    </source>
</evidence>
<dbReference type="PROSITE" id="PS51257">
    <property type="entry name" value="PROKAR_LIPOPROTEIN"/>
    <property type="match status" value="1"/>
</dbReference>
<feature type="compositionally biased region" description="Basic and acidic residues" evidence="1">
    <location>
        <begin position="48"/>
        <end position="61"/>
    </location>
</feature>
<dbReference type="AlphaFoldDB" id="A0A1X0NFD9"/>
<keyword evidence="2" id="KW-0732">Signal</keyword>
<reference evidence="3 4" key="1">
    <citation type="submission" date="2017-03" db="EMBL/GenBank/DDBJ databases">
        <title>An alternative strategy for trypanosome survival in the mammalian bloodstream revealed through genome and transcriptome analysis of the ubiquitous bovine parasite Trypanosoma (Megatrypanum) theileri.</title>
        <authorList>
            <person name="Kelly S."/>
            <person name="Ivens A."/>
            <person name="Mott A."/>
            <person name="O'Neill E."/>
            <person name="Emms D."/>
            <person name="Macleod O."/>
            <person name="Voorheis P."/>
            <person name="Matthews J."/>
            <person name="Matthews K."/>
            <person name="Carrington M."/>
        </authorList>
    </citation>
    <scope>NUCLEOTIDE SEQUENCE [LARGE SCALE GENOMIC DNA]</scope>
    <source>
        <strain evidence="3">Edinburgh</strain>
    </source>
</reference>
<evidence type="ECO:0000313" key="3">
    <source>
        <dbReference type="EMBL" id="ORC83377.1"/>
    </source>
</evidence>
<name>A0A1X0NFD9_9TRYP</name>
<accession>A0A1X0NFD9</accession>
<evidence type="ECO:0000313" key="4">
    <source>
        <dbReference type="Proteomes" id="UP000192257"/>
    </source>
</evidence>